<dbReference type="AlphaFoldDB" id="A0A0L0QSF4"/>
<reference evidence="2" key="1">
    <citation type="submission" date="2015-07" db="EMBL/GenBank/DDBJ databases">
        <title>Fjat-10053 dsm26.</title>
        <authorList>
            <person name="Liu B."/>
            <person name="Wang J."/>
            <person name="Zhu Y."/>
            <person name="Liu G."/>
            <person name="Chen Q."/>
            <person name="Chen Z."/>
            <person name="Lan J."/>
            <person name="Che J."/>
            <person name="Ge C."/>
            <person name="Shi H."/>
            <person name="Pan Z."/>
            <person name="Liu X."/>
        </authorList>
    </citation>
    <scope>NUCLEOTIDE SEQUENCE [LARGE SCALE GENOMIC DNA]</scope>
    <source>
        <strain evidence="2">DSM 26</strain>
    </source>
</reference>
<evidence type="ECO:0000313" key="1">
    <source>
        <dbReference type="EMBL" id="KNE21083.1"/>
    </source>
</evidence>
<gene>
    <name evidence="1" type="ORF">AFK71_05150</name>
</gene>
<dbReference type="NCBIfam" id="TIGR02855">
    <property type="entry name" value="spore_yabG"/>
    <property type="match status" value="1"/>
</dbReference>
<dbReference type="Proteomes" id="UP000036780">
    <property type="component" value="Unassembled WGS sequence"/>
</dbReference>
<proteinExistence type="predicted"/>
<comment type="caution">
    <text evidence="1">The sequence shown here is derived from an EMBL/GenBank/DDBJ whole genome shotgun (WGS) entry which is preliminary data.</text>
</comment>
<dbReference type="PATRIC" id="fig|1473.5.peg.4009"/>
<accession>A0A0L0QSF4</accession>
<dbReference type="GeneID" id="66868838"/>
<evidence type="ECO:0000313" key="2">
    <source>
        <dbReference type="Proteomes" id="UP000036780"/>
    </source>
</evidence>
<dbReference type="PIRSF" id="PIRSF011575">
    <property type="entry name" value="YabG"/>
    <property type="match status" value="1"/>
</dbReference>
<organism evidence="1 2">
    <name type="scientific">Virgibacillus pantothenticus</name>
    <dbReference type="NCBI Taxonomy" id="1473"/>
    <lineage>
        <taxon>Bacteria</taxon>
        <taxon>Bacillati</taxon>
        <taxon>Bacillota</taxon>
        <taxon>Bacilli</taxon>
        <taxon>Bacillales</taxon>
        <taxon>Bacillaceae</taxon>
        <taxon>Virgibacillus</taxon>
    </lineage>
</organism>
<dbReference type="EMBL" id="LGTO01000005">
    <property type="protein sequence ID" value="KNE21083.1"/>
    <property type="molecule type" value="Genomic_DNA"/>
</dbReference>
<dbReference type="RefSeq" id="WP_050350494.1">
    <property type="nucleotide sequence ID" value="NZ_BOSN01000007.1"/>
</dbReference>
<dbReference type="Pfam" id="PF05582">
    <property type="entry name" value="Peptidase_U57"/>
    <property type="match status" value="1"/>
</dbReference>
<dbReference type="InterPro" id="IPR008764">
    <property type="entry name" value="Peptidase_U57"/>
</dbReference>
<sequence>MSYTRGDLVTRYSYQHDILFRISSVKKEQVDLVGEDIRLKADAPTADLRLVEERELQKRRRLGKEKEESSYRLFRQDYQLLKEKRQYQATDGFLHEVSYFQLPAKVLHIDGDPMYLKKCIDLYQRIGLQVHGVHLYERDMPVQITELIAKIQPDIIVITGHDAFSKNKGEKQDLRAYRNSKYFIEAVREARRMNPNLDQLVIFAGACQSHFELLIRAGANFASSPLRVNIHALDPVYIAAKVAYTPFMEKVSVWDAIRNTLTGNKGMGGVETRGLLRTGLPYMGEEGKSNE</sequence>
<protein>
    <submittedName>
        <fullName evidence="1">Peptidase</fullName>
    </submittedName>
</protein>
<dbReference type="OrthoDB" id="9785306at2"/>
<keyword evidence="2" id="KW-1185">Reference proteome</keyword>
<name>A0A0L0QSF4_VIRPA</name>